<dbReference type="Gene3D" id="3.40.630.40">
    <property type="entry name" value="Zn-dependent exopeptidases"/>
    <property type="match status" value="1"/>
</dbReference>
<dbReference type="GO" id="GO:0030288">
    <property type="term" value="C:outer membrane-bounded periplasmic space"/>
    <property type="evidence" value="ECO:0007669"/>
    <property type="project" value="TreeGrafter"/>
</dbReference>
<organism evidence="4 5">
    <name type="scientific">Streptomyces coryli</name>
    <dbReference type="NCBI Taxonomy" id="1128680"/>
    <lineage>
        <taxon>Bacteria</taxon>
        <taxon>Bacillati</taxon>
        <taxon>Actinomycetota</taxon>
        <taxon>Actinomycetes</taxon>
        <taxon>Kitasatosporales</taxon>
        <taxon>Streptomycetaceae</taxon>
        <taxon>Streptomyces</taxon>
    </lineage>
</organism>
<dbReference type="Pfam" id="PF01520">
    <property type="entry name" value="Amidase_3"/>
    <property type="match status" value="1"/>
</dbReference>
<keyword evidence="5" id="KW-1185">Reference proteome</keyword>
<keyword evidence="1" id="KW-0378">Hydrolase</keyword>
<dbReference type="SUPFAM" id="SSF53187">
    <property type="entry name" value="Zn-dependent exopeptidases"/>
    <property type="match status" value="1"/>
</dbReference>
<evidence type="ECO:0000259" key="3">
    <source>
        <dbReference type="SMART" id="SM00646"/>
    </source>
</evidence>
<sequence length="294" mass="31149">MPTLNRRVRATLLLAPLIPVCFAGYLVWQAVGDSDGGPQGGKPGASAHKDTEDKEGSSPPSSVKPQTDEKPLDGKVIVLDPGHNPNNRDHTAEINRKVDIGTGRKECDTTGAATNDGYSEAEFTLDVTRRAERLLTGQGATVKLTQDGKRAYGPCIDERAAIGNKAKADAVVSVHADGAGSSGDRGFHVIFPARVHDGVADTRPITADSRKLGESVLKHFAKTTGSRHSNYTGDGKGYTVRSDLGGLNLSKVPKVFIECGNMRNAAEADRLSDAGWRQRAAHGIADGIRAYLQG</sequence>
<proteinExistence type="predicted"/>
<reference evidence="4 5" key="1">
    <citation type="submission" date="2020-02" db="EMBL/GenBank/DDBJ databases">
        <title>Whole-genome analyses of novel actinobacteria.</title>
        <authorList>
            <person name="Sahin N."/>
        </authorList>
    </citation>
    <scope>NUCLEOTIDE SEQUENCE [LARGE SCALE GENOMIC DNA]</scope>
    <source>
        <strain evidence="4 5">A7024</strain>
    </source>
</reference>
<dbReference type="PANTHER" id="PTHR30404">
    <property type="entry name" value="N-ACETYLMURAMOYL-L-ALANINE AMIDASE"/>
    <property type="match status" value="1"/>
</dbReference>
<name>A0A6G4U755_9ACTN</name>
<dbReference type="EMBL" id="JAAKZV010000126">
    <property type="protein sequence ID" value="NGN67127.1"/>
    <property type="molecule type" value="Genomic_DNA"/>
</dbReference>
<dbReference type="GO" id="GO:0009253">
    <property type="term" value="P:peptidoglycan catabolic process"/>
    <property type="evidence" value="ECO:0007669"/>
    <property type="project" value="InterPro"/>
</dbReference>
<accession>A0A6G4U755</accession>
<gene>
    <name evidence="4" type="ORF">G5C51_24860</name>
</gene>
<evidence type="ECO:0000256" key="2">
    <source>
        <dbReference type="SAM" id="MobiDB-lite"/>
    </source>
</evidence>
<dbReference type="AlphaFoldDB" id="A0A6G4U755"/>
<feature type="compositionally biased region" description="Basic and acidic residues" evidence="2">
    <location>
        <begin position="47"/>
        <end position="56"/>
    </location>
</feature>
<dbReference type="InterPro" id="IPR002508">
    <property type="entry name" value="MurNAc-LAA_cat"/>
</dbReference>
<evidence type="ECO:0000313" key="4">
    <source>
        <dbReference type="EMBL" id="NGN67127.1"/>
    </source>
</evidence>
<dbReference type="InterPro" id="IPR050695">
    <property type="entry name" value="N-acetylmuramoyl_amidase_3"/>
</dbReference>
<dbReference type="Proteomes" id="UP000481583">
    <property type="component" value="Unassembled WGS sequence"/>
</dbReference>
<dbReference type="PANTHER" id="PTHR30404:SF0">
    <property type="entry name" value="N-ACETYLMURAMOYL-L-ALANINE AMIDASE AMIC"/>
    <property type="match status" value="1"/>
</dbReference>
<dbReference type="RefSeq" id="WP_165240428.1">
    <property type="nucleotide sequence ID" value="NZ_JAAKZV010000126.1"/>
</dbReference>
<comment type="caution">
    <text evidence="4">The sequence shown here is derived from an EMBL/GenBank/DDBJ whole genome shotgun (WGS) entry which is preliminary data.</text>
</comment>
<protein>
    <submittedName>
        <fullName evidence="4">N-acetylmuramoyl-L-alanine amidase</fullName>
    </submittedName>
</protein>
<feature type="region of interest" description="Disordered" evidence="2">
    <location>
        <begin position="36"/>
        <end position="90"/>
    </location>
</feature>
<dbReference type="GO" id="GO:0008745">
    <property type="term" value="F:N-acetylmuramoyl-L-alanine amidase activity"/>
    <property type="evidence" value="ECO:0007669"/>
    <property type="project" value="InterPro"/>
</dbReference>
<dbReference type="SMART" id="SM00646">
    <property type="entry name" value="Ami_3"/>
    <property type="match status" value="1"/>
</dbReference>
<evidence type="ECO:0000313" key="5">
    <source>
        <dbReference type="Proteomes" id="UP000481583"/>
    </source>
</evidence>
<feature type="domain" description="MurNAc-LAA" evidence="3">
    <location>
        <begin position="160"/>
        <end position="289"/>
    </location>
</feature>
<evidence type="ECO:0000256" key="1">
    <source>
        <dbReference type="ARBA" id="ARBA00022801"/>
    </source>
</evidence>
<dbReference type="CDD" id="cd02696">
    <property type="entry name" value="MurNAc-LAA"/>
    <property type="match status" value="1"/>
</dbReference>